<dbReference type="STRING" id="8022.A0A060YFM7"/>
<dbReference type="AlphaFoldDB" id="A0A060YFM7"/>
<sequence>MVIVTFFSCRVIFRAESDGKFAHLVQGGDPVTFSKSKEDQNSRTHERIHRLKMQGSFFKQGLNDAATDTSSSSSPPSPEH</sequence>
<dbReference type="Proteomes" id="UP000193380">
    <property type="component" value="Unassembled WGS sequence"/>
</dbReference>
<evidence type="ECO:0000313" key="1">
    <source>
        <dbReference type="EMBL" id="CDQ90312.1"/>
    </source>
</evidence>
<reference evidence="1" key="1">
    <citation type="journal article" date="2014" name="Nat. Commun.">
        <title>The rainbow trout genome provides novel insights into evolution after whole-genome duplication in vertebrates.</title>
        <authorList>
            <person name="Berthelot C."/>
            <person name="Brunet F."/>
            <person name="Chalopin D."/>
            <person name="Juanchich A."/>
            <person name="Bernard M."/>
            <person name="Noel B."/>
            <person name="Bento P."/>
            <person name="Da Silva C."/>
            <person name="Labadie K."/>
            <person name="Alberti A."/>
            <person name="Aury J.M."/>
            <person name="Louis A."/>
            <person name="Dehais P."/>
            <person name="Bardou P."/>
            <person name="Montfort J."/>
            <person name="Klopp C."/>
            <person name="Cabau C."/>
            <person name="Gaspin C."/>
            <person name="Thorgaard G.H."/>
            <person name="Boussaha M."/>
            <person name="Quillet E."/>
            <person name="Guyomard R."/>
            <person name="Galiana D."/>
            <person name="Bobe J."/>
            <person name="Volff J.N."/>
            <person name="Genet C."/>
            <person name="Wincker P."/>
            <person name="Jaillon O."/>
            <person name="Roest Crollius H."/>
            <person name="Guiguen Y."/>
        </authorList>
    </citation>
    <scope>NUCLEOTIDE SEQUENCE [LARGE SCALE GENOMIC DNA]</scope>
</reference>
<gene>
    <name evidence="1" type="ORF">GSONMT00039165001</name>
</gene>
<dbReference type="EMBL" id="FR910389">
    <property type="protein sequence ID" value="CDQ90312.1"/>
    <property type="molecule type" value="Genomic_DNA"/>
</dbReference>
<proteinExistence type="predicted"/>
<dbReference type="PaxDb" id="8022-A0A060YFM7"/>
<protein>
    <submittedName>
        <fullName evidence="1">Uncharacterized protein</fullName>
    </submittedName>
</protein>
<accession>A0A060YFM7</accession>
<reference evidence="1" key="2">
    <citation type="submission" date="2014-03" db="EMBL/GenBank/DDBJ databases">
        <authorList>
            <person name="Genoscope - CEA"/>
        </authorList>
    </citation>
    <scope>NUCLEOTIDE SEQUENCE</scope>
</reference>
<organism evidence="1 2">
    <name type="scientific">Oncorhynchus mykiss</name>
    <name type="common">Rainbow trout</name>
    <name type="synonym">Salmo gairdneri</name>
    <dbReference type="NCBI Taxonomy" id="8022"/>
    <lineage>
        <taxon>Eukaryota</taxon>
        <taxon>Metazoa</taxon>
        <taxon>Chordata</taxon>
        <taxon>Craniata</taxon>
        <taxon>Vertebrata</taxon>
        <taxon>Euteleostomi</taxon>
        <taxon>Actinopterygii</taxon>
        <taxon>Neopterygii</taxon>
        <taxon>Teleostei</taxon>
        <taxon>Protacanthopterygii</taxon>
        <taxon>Salmoniformes</taxon>
        <taxon>Salmonidae</taxon>
        <taxon>Salmoninae</taxon>
        <taxon>Oncorhynchus</taxon>
    </lineage>
</organism>
<name>A0A060YFM7_ONCMY</name>
<evidence type="ECO:0000313" key="2">
    <source>
        <dbReference type="Proteomes" id="UP000193380"/>
    </source>
</evidence>